<dbReference type="EMBL" id="QQBB01000002">
    <property type="protein sequence ID" value="RDI60774.1"/>
    <property type="molecule type" value="Genomic_DNA"/>
</dbReference>
<feature type="region of interest" description="Disordered" evidence="1">
    <location>
        <begin position="95"/>
        <end position="131"/>
    </location>
</feature>
<feature type="compositionally biased region" description="Polar residues" evidence="1">
    <location>
        <begin position="97"/>
        <end position="110"/>
    </location>
</feature>
<gene>
    <name evidence="3" type="ORF">DES45_102162</name>
</gene>
<keyword evidence="2" id="KW-0812">Transmembrane</keyword>
<evidence type="ECO:0000313" key="3">
    <source>
        <dbReference type="EMBL" id="RDI60774.1"/>
    </source>
</evidence>
<organism evidence="3 4">
    <name type="scientific">Microvirga subterranea</name>
    <dbReference type="NCBI Taxonomy" id="186651"/>
    <lineage>
        <taxon>Bacteria</taxon>
        <taxon>Pseudomonadati</taxon>
        <taxon>Pseudomonadota</taxon>
        <taxon>Alphaproteobacteria</taxon>
        <taxon>Hyphomicrobiales</taxon>
        <taxon>Methylobacteriaceae</taxon>
        <taxon>Microvirga</taxon>
    </lineage>
</organism>
<feature type="compositionally biased region" description="Basic residues" evidence="1">
    <location>
        <begin position="24"/>
        <end position="35"/>
    </location>
</feature>
<dbReference type="AlphaFoldDB" id="A0A370HV22"/>
<feature type="transmembrane region" description="Helical" evidence="2">
    <location>
        <begin position="140"/>
        <end position="166"/>
    </location>
</feature>
<keyword evidence="4" id="KW-1185">Reference proteome</keyword>
<name>A0A370HV22_9HYPH</name>
<feature type="region of interest" description="Disordered" evidence="1">
    <location>
        <begin position="168"/>
        <end position="240"/>
    </location>
</feature>
<dbReference type="RefSeq" id="WP_147282348.1">
    <property type="nucleotide sequence ID" value="NZ_QQBB01000002.1"/>
</dbReference>
<feature type="compositionally biased region" description="Basic and acidic residues" evidence="1">
    <location>
        <begin position="169"/>
        <end position="179"/>
    </location>
</feature>
<sequence length="369" mass="40028">MSSTRDVPANPIRTMKATASRPERRPRKATRRTKRSERNAIPPSQERFDQAVNSIRQLAEDMSQSAQDELAHILASEIEDNLSFIMDAVEPDKPNLLANSSKEQPSSSFQLKPADGDAQPFASKPQYGGADRPASVRRRAWVGSLLVAAQVSAVAALLVSLVPPLLSSRQEHAESRRMEASSATIEKQSAASFGSSASTSRAARTVEFEVSSSNVQAERSRTSGTLHSPAIDQDARLEEKPRPTERLILPTSIATETAGKQVPEIRPQIAPGNREPPADAQQNAEQQLLNRAQALLQNRDISGARLVLEKAVSLGSAKAASQLAETFDPSILDRWQVRGITGDQSKSQELHKLARILELRASGVASANR</sequence>
<accession>A0A370HV22</accession>
<dbReference type="Proteomes" id="UP000254925">
    <property type="component" value="Unassembled WGS sequence"/>
</dbReference>
<feature type="region of interest" description="Disordered" evidence="1">
    <location>
        <begin position="1"/>
        <end position="49"/>
    </location>
</feature>
<feature type="compositionally biased region" description="Polar residues" evidence="1">
    <location>
        <begin position="210"/>
        <end position="226"/>
    </location>
</feature>
<evidence type="ECO:0000313" key="4">
    <source>
        <dbReference type="Proteomes" id="UP000254925"/>
    </source>
</evidence>
<feature type="compositionally biased region" description="Low complexity" evidence="1">
    <location>
        <begin position="189"/>
        <end position="203"/>
    </location>
</feature>
<dbReference type="OrthoDB" id="8003401at2"/>
<keyword evidence="2" id="KW-1133">Transmembrane helix</keyword>
<reference evidence="3 4" key="1">
    <citation type="submission" date="2018-07" db="EMBL/GenBank/DDBJ databases">
        <title>Genomic Encyclopedia of Type Strains, Phase IV (KMG-IV): sequencing the most valuable type-strain genomes for metagenomic binning, comparative biology and taxonomic classification.</title>
        <authorList>
            <person name="Goeker M."/>
        </authorList>
    </citation>
    <scope>NUCLEOTIDE SEQUENCE [LARGE SCALE GENOMIC DNA]</scope>
    <source>
        <strain evidence="3 4">DSM 14364</strain>
    </source>
</reference>
<keyword evidence="2" id="KW-0472">Membrane</keyword>
<evidence type="ECO:0000256" key="1">
    <source>
        <dbReference type="SAM" id="MobiDB-lite"/>
    </source>
</evidence>
<proteinExistence type="predicted"/>
<comment type="caution">
    <text evidence="3">The sequence shown here is derived from an EMBL/GenBank/DDBJ whole genome shotgun (WGS) entry which is preliminary data.</text>
</comment>
<protein>
    <submittedName>
        <fullName evidence="3">Uncharacterized protein</fullName>
    </submittedName>
</protein>
<evidence type="ECO:0000256" key="2">
    <source>
        <dbReference type="SAM" id="Phobius"/>
    </source>
</evidence>